<feature type="region of interest" description="Disordered" evidence="4">
    <location>
        <begin position="934"/>
        <end position="1171"/>
    </location>
</feature>
<dbReference type="SUPFAM" id="SSF117289">
    <property type="entry name" value="Nucleoporin domain"/>
    <property type="match status" value="1"/>
</dbReference>
<feature type="region of interest" description="Disordered" evidence="4">
    <location>
        <begin position="1632"/>
        <end position="1727"/>
    </location>
</feature>
<dbReference type="InterPro" id="IPR015943">
    <property type="entry name" value="WD40/YVTN_repeat-like_dom_sf"/>
</dbReference>
<feature type="compositionally biased region" description="Gly residues" evidence="4">
    <location>
        <begin position="663"/>
        <end position="676"/>
    </location>
</feature>
<feature type="compositionally biased region" description="Low complexity" evidence="4">
    <location>
        <begin position="1199"/>
        <end position="1210"/>
    </location>
</feature>
<evidence type="ECO:0000259" key="5">
    <source>
        <dbReference type="Pfam" id="PF16755"/>
    </source>
</evidence>
<feature type="compositionally biased region" description="Low complexity" evidence="4">
    <location>
        <begin position="1351"/>
        <end position="1371"/>
    </location>
</feature>
<feature type="compositionally biased region" description="Polar residues" evidence="4">
    <location>
        <begin position="1576"/>
        <end position="1595"/>
    </location>
</feature>
<feature type="compositionally biased region" description="Polar residues" evidence="4">
    <location>
        <begin position="2092"/>
        <end position="2103"/>
    </location>
</feature>
<feature type="compositionally biased region" description="Polar residues" evidence="4">
    <location>
        <begin position="1247"/>
        <end position="1261"/>
    </location>
</feature>
<feature type="region of interest" description="Disordered" evidence="4">
    <location>
        <begin position="863"/>
        <end position="918"/>
    </location>
</feature>
<feature type="compositionally biased region" description="Polar residues" evidence="4">
    <location>
        <begin position="803"/>
        <end position="822"/>
    </location>
</feature>
<comment type="subcellular location">
    <subcellularLocation>
        <location evidence="1">Nucleus</location>
    </subcellularLocation>
</comment>
<name>A0A0F7SVL6_PHARH</name>
<feature type="compositionally biased region" description="Low complexity" evidence="4">
    <location>
        <begin position="1494"/>
        <end position="1509"/>
    </location>
</feature>
<feature type="compositionally biased region" description="Low complexity" evidence="4">
    <location>
        <begin position="823"/>
        <end position="841"/>
    </location>
</feature>
<keyword evidence="2" id="KW-0813">Transport</keyword>
<feature type="compositionally biased region" description="Polar residues" evidence="4">
    <location>
        <begin position="707"/>
        <end position="720"/>
    </location>
</feature>
<feature type="compositionally biased region" description="Polar residues" evidence="4">
    <location>
        <begin position="1285"/>
        <end position="1299"/>
    </location>
</feature>
<feature type="compositionally biased region" description="Polar residues" evidence="4">
    <location>
        <begin position="1713"/>
        <end position="1727"/>
    </location>
</feature>
<feature type="compositionally biased region" description="Low complexity" evidence="4">
    <location>
        <begin position="866"/>
        <end position="883"/>
    </location>
</feature>
<feature type="compositionally biased region" description="Low complexity" evidence="4">
    <location>
        <begin position="909"/>
        <end position="918"/>
    </location>
</feature>
<sequence>MQGSNTSEVEGEEEDITWLTLRKPNVDTHARLQPSIDLTSLPGHLNLFEASSRYNLAIAGGANGFNVYLLSDLETLLGSSPKSTTVAASPFKSVTVGQRLIWLKLAKEETVLVVGTASSQILLYSLQDIRSQSASSPQPTQTFPSLPSPINSLLPNPSAFPSLLLILLPEFLSLVDIDTQQESTRLEGAYTAACWSAKGKQFVLGDAQARLRFFSPDGQEKGTPIERPAGLAEGEGYYVHSVNWLENDVFLVVYNLPSANPAEEPEHSYETFIIQRIKFPSPEVKYTRFSDPTPAYGMIDRPGMRYSAFLSGWGGKGNWLGFLGTSPSPQLGVIQGTSTGEWKILNLDEATRPGVPMTENTAEDTAILGMALDLRSDKKIKRGMEGGEELKDLEPAPKLMVFTSDGVLASWDLWNVDQQMGSYEGMLNSSATTAAAKAIGKVTGEVSMAGTPTASPPSTSTATAGAASAFAGFGLGSSSTPSAFGSSAFSGSSPAPVKSVSSGSAFGSSAFGSSSSPSPFGAPSTLSTSAFGQASAFGSGAQPPVPAFGSNPSSASNPPSIFGSNGATSSTGSSTQTNDLKPTGFGAFGGTTPSPFGSSTTPSAFGASTTPFAFGSTTASAPPVSSAFGQQSAFGKPSTFGSSSAASPSSTSNTAPPSSAFGAFGGSSGRASGFGFGAAASPSLTTTATSESSTSFTFGSAGRTSGQTSTFGAGTPSSFGNAVKPNEDDKKEAAADDKKPASPFSGGFSAFSNINTTSSTTPTPSATATSTAAPASPSPVVSAFGQPSKPAFGVSTFGAPPSFGSSTFGTPPTSKASTSAFGSPTLPSTSSSSPSSGSAFASFSGPKAGVGFVGFGSSANKPSVFASTNTAPPTSATSSSTTSVFGKPQTSAFGTPITSEPTESKFGKTSAMPSAFGSSSSTTTSGFAGFGSKNPASSGSSPVASAFGGAFARAGTGSGAGSSFGRGKYEAEEDDDDDGGARLDEISDEDGSEEVVNVKKAPRAGKSDNLFGSTAFSFGGLGGQNSGREKDRTSEMFGGLTVKKDDKEDILEDNGDGAEDGEEDEEEEEYDGGEEEEEEDEEDEDGDEDEDEAEDQDTGEEEEEDETEHRAQEEEEGQDIVRVEIEDGDQATESVVKVFKPESLEPVSNITPIDPEPVTSSASPPAPEAHQVTATVVKIEEVAEDREEGKTGADVGAKESLSASETSASSPIEGKASSTVTFEPSEKPDVEIKETEQVPSMFPLPAQENTSSFEQKSQSASGAPVAVSTPSTSSFEKPSPFGSKSIFTSGKGFQTSAPIKSSPLASPPISLDSSTTTPPDSPTRPASMIPVPVKPKVEQGSSASPFSFGTKPVASAPSKPSSPLGFSSSEPNTTTAKAELEKVAEATKDPSSSESAKPVASPFAGFGQSQLPVPTKDTTKQFGSALKFGGSGPASEPAGTKKFAGFGSNPVSSAETTTTTTTTPAPSGGVSFGTKPAGEVAQSKASDLGSTKPANSQSSFSFAGFGASNPETSAGGSAAFGPSKPLSDSTSPANVFASFGAPRSSATTTPPSEPAFNGFGSFKSTTPTSEPALAPLTSTNMFAGSGAKSSSMTTTASNAFAESGVPKSNSAASSKPGALVPFTGSELIKAPAAPATSTSSNAFAGFETSKPSSTSESPFGSGSTLSFRGIEAPKPSSVSLLTASETSKTLSPNAFNNGSTTPKTDIVKPAFPQRSSAPTPRVSDTNLSRETGLAGEFIRAYQSMEADFAKMKATSEAYATFQREAGTPTPVAGDLQSQTTWTLGDIRSFSKLIKEKEKDTSSLKDESEEMKRTIGELQSYLLKADTKLEEVARFLRARDDPDFAKMVRIRQLGPEHLENQQRLRKTTQTVRDRIGQLENHLDILRKEVIREKNGRASMKAPTLDSISRTIRNITAAVREKAFEIEDLSLRLHVLQLSGSNKNSSFKGLNASERSRRESTPLNENISLTSSPLRSTVAQPTPKVGAMAARALNSESKALQLKKRLVTINKGPIITSVPDRTGGPIASVGNSSVIPDGFVVRSPVKFEALPSPRRAAPTTQTSLVGTMSHEVPSEALPKETPSASPSISSFSPDTTFQSSSSFLETPSKPPRPAFGLSSTPVGTPPVTTAGPIGGLGLTSSFSALPSGQDIGTFASTDFQPLQPGREYEPRRRTGRMSTHQSAPKLGAHAGSAKLASPSGFSFGPPPVLLDTAGSFSNTFEGLQPPKPVTSAASGRFGFTNLSKTQSLTKPQTVDHDDREEEDETDQEEGEEEEQEEEEQEEEEEDDEDYWAREGKEDDEEESG</sequence>
<feature type="compositionally biased region" description="Low complexity" evidence="4">
    <location>
        <begin position="2118"/>
        <end position="2129"/>
    </location>
</feature>
<feature type="region of interest" description="Disordered" evidence="4">
    <location>
        <begin position="1941"/>
        <end position="1978"/>
    </location>
</feature>
<evidence type="ECO:0000256" key="2">
    <source>
        <dbReference type="ARBA" id="ARBA00022448"/>
    </source>
</evidence>
<feature type="compositionally biased region" description="Polar residues" evidence="4">
    <location>
        <begin position="1959"/>
        <end position="1978"/>
    </location>
</feature>
<feature type="compositionally biased region" description="Acidic residues" evidence="4">
    <location>
        <begin position="2256"/>
        <end position="2287"/>
    </location>
</feature>
<evidence type="ECO:0000256" key="3">
    <source>
        <dbReference type="ARBA" id="ARBA00023242"/>
    </source>
</evidence>
<feature type="compositionally biased region" description="Basic and acidic residues" evidence="4">
    <location>
        <begin position="1378"/>
        <end position="1388"/>
    </location>
</feature>
<feature type="compositionally biased region" description="Polar residues" evidence="4">
    <location>
        <begin position="1483"/>
        <end position="1493"/>
    </location>
</feature>
<feature type="region of interest" description="Disordered" evidence="4">
    <location>
        <begin position="2150"/>
        <end position="2302"/>
    </location>
</feature>
<accession>A0A0F7SVL6</accession>
<organism evidence="6">
    <name type="scientific">Phaffia rhodozyma</name>
    <name type="common">Yeast</name>
    <name type="synonym">Xanthophyllomyces dendrorhous</name>
    <dbReference type="NCBI Taxonomy" id="264483"/>
    <lineage>
        <taxon>Eukaryota</taxon>
        <taxon>Fungi</taxon>
        <taxon>Dikarya</taxon>
        <taxon>Basidiomycota</taxon>
        <taxon>Agaricomycotina</taxon>
        <taxon>Tremellomycetes</taxon>
        <taxon>Cystofilobasidiales</taxon>
        <taxon>Mrakiaceae</taxon>
        <taxon>Phaffia</taxon>
    </lineage>
</organism>
<proteinExistence type="predicted"/>
<dbReference type="InterPro" id="IPR039462">
    <property type="entry name" value="Nup159/Nup146_N"/>
</dbReference>
<dbReference type="EMBL" id="LN483332">
    <property type="protein sequence ID" value="CED85606.1"/>
    <property type="molecule type" value="Genomic_DNA"/>
</dbReference>
<reference evidence="6" key="1">
    <citation type="submission" date="2014-08" db="EMBL/GenBank/DDBJ databases">
        <authorList>
            <person name="Sharma Rahul"/>
            <person name="Thines Marco"/>
        </authorList>
    </citation>
    <scope>NUCLEOTIDE SEQUENCE</scope>
</reference>
<feature type="compositionally biased region" description="Polar residues" evidence="4">
    <location>
        <begin position="2238"/>
        <end position="2250"/>
    </location>
</feature>
<dbReference type="Pfam" id="PF16755">
    <property type="entry name" value="Beta-prop_NUP159_NUP214"/>
    <property type="match status" value="1"/>
</dbReference>
<feature type="compositionally biased region" description="Low complexity" evidence="4">
    <location>
        <begin position="582"/>
        <end position="603"/>
    </location>
</feature>
<feature type="region of interest" description="Disordered" evidence="4">
    <location>
        <begin position="1183"/>
        <end position="1595"/>
    </location>
</feature>
<feature type="compositionally biased region" description="Low complexity" evidence="4">
    <location>
        <begin position="637"/>
        <end position="662"/>
    </location>
</feature>
<keyword evidence="3" id="KW-0539">Nucleus</keyword>
<dbReference type="PANTHER" id="PTHR35711">
    <property type="entry name" value="EXPRESSED PROTEIN"/>
    <property type="match status" value="1"/>
</dbReference>
<feature type="region of interest" description="Disordered" evidence="4">
    <location>
        <begin position="535"/>
        <end position="603"/>
    </location>
</feature>
<feature type="compositionally biased region" description="Low complexity" evidence="4">
    <location>
        <begin position="677"/>
        <end position="706"/>
    </location>
</feature>
<dbReference type="PANTHER" id="PTHR35711:SF1">
    <property type="entry name" value="ECTODERMAL, ISOFORM F"/>
    <property type="match status" value="1"/>
</dbReference>
<feature type="compositionally biased region" description="Polar residues" evidence="4">
    <location>
        <begin position="1676"/>
        <end position="1703"/>
    </location>
</feature>
<evidence type="ECO:0000256" key="1">
    <source>
        <dbReference type="ARBA" id="ARBA00004123"/>
    </source>
</evidence>
<feature type="domain" description="Nucleoporin Nup159/Nup146 N-terminal" evidence="5">
    <location>
        <begin position="44"/>
        <end position="408"/>
    </location>
</feature>
<feature type="compositionally biased region" description="Low complexity" evidence="4">
    <location>
        <begin position="2080"/>
        <end position="2091"/>
    </location>
</feature>
<feature type="compositionally biased region" description="Low complexity" evidence="4">
    <location>
        <begin position="741"/>
        <end position="779"/>
    </location>
</feature>
<dbReference type="Gene3D" id="2.130.10.10">
    <property type="entry name" value="YVTN repeat-like/Quinoprotein amine dehydrogenase"/>
    <property type="match status" value="1"/>
</dbReference>
<evidence type="ECO:0000256" key="4">
    <source>
        <dbReference type="SAM" id="MobiDB-lite"/>
    </source>
</evidence>
<dbReference type="GO" id="GO:0005634">
    <property type="term" value="C:nucleus"/>
    <property type="evidence" value="ECO:0007669"/>
    <property type="project" value="UniProtKB-SubCell"/>
</dbReference>
<feature type="compositionally biased region" description="Polar residues" evidence="4">
    <location>
        <begin position="888"/>
        <end position="901"/>
    </location>
</feature>
<feature type="region of interest" description="Disordered" evidence="4">
    <location>
        <begin position="2069"/>
        <end position="2129"/>
    </location>
</feature>
<feature type="region of interest" description="Disordered" evidence="4">
    <location>
        <begin position="616"/>
        <end position="841"/>
    </location>
</feature>
<feature type="compositionally biased region" description="Low complexity" evidence="4">
    <location>
        <begin position="616"/>
        <end position="627"/>
    </location>
</feature>
<feature type="compositionally biased region" description="Low complexity" evidence="4">
    <location>
        <begin position="550"/>
        <end position="575"/>
    </location>
</feature>
<evidence type="ECO:0000313" key="6">
    <source>
        <dbReference type="EMBL" id="CED85606.1"/>
    </source>
</evidence>
<feature type="compositionally biased region" description="Acidic residues" evidence="4">
    <location>
        <begin position="1048"/>
        <end position="1106"/>
    </location>
</feature>
<protein>
    <submittedName>
        <fullName evidence="6">Nuclear pore complex, Nup214/CAN component</fullName>
    </submittedName>
</protein>
<feature type="compositionally biased region" description="Low complexity" evidence="4">
    <location>
        <begin position="934"/>
        <end position="955"/>
    </location>
</feature>
<feature type="compositionally biased region" description="Basic and acidic residues" evidence="4">
    <location>
        <begin position="1224"/>
        <end position="1236"/>
    </location>
</feature>
<feature type="compositionally biased region" description="Low complexity" evidence="4">
    <location>
        <begin position="1307"/>
        <end position="1327"/>
    </location>
</feature>
<feature type="compositionally biased region" description="Basic and acidic residues" evidence="4">
    <location>
        <begin position="725"/>
        <end position="740"/>
    </location>
</feature>
<feature type="compositionally biased region" description="Low complexity" evidence="4">
    <location>
        <begin position="1632"/>
        <end position="1663"/>
    </location>
</feature>